<name>A0A8H6I514_9AGAR</name>
<dbReference type="Pfam" id="PF03054">
    <property type="entry name" value="tRNA_Me_trans"/>
    <property type="match status" value="1"/>
</dbReference>
<organism evidence="1 2">
    <name type="scientific">Ephemerocybe angulata</name>
    <dbReference type="NCBI Taxonomy" id="980116"/>
    <lineage>
        <taxon>Eukaryota</taxon>
        <taxon>Fungi</taxon>
        <taxon>Dikarya</taxon>
        <taxon>Basidiomycota</taxon>
        <taxon>Agaricomycotina</taxon>
        <taxon>Agaricomycetes</taxon>
        <taxon>Agaricomycetidae</taxon>
        <taxon>Agaricales</taxon>
        <taxon>Agaricineae</taxon>
        <taxon>Psathyrellaceae</taxon>
        <taxon>Ephemerocybe</taxon>
    </lineage>
</organism>
<sequence>MRNWDTRDESGPDKGCEWEKDWEDLQRVCKPLDIPVTVRFGLSLRLWERARTPNSDVWCNRYAQAISFLTFP</sequence>
<dbReference type="AlphaFoldDB" id="A0A8H6I514"/>
<gene>
    <name evidence="1" type="ORF">DFP72DRAFT_886904</name>
</gene>
<keyword evidence="2" id="KW-1185">Reference proteome</keyword>
<dbReference type="Gene3D" id="3.40.50.620">
    <property type="entry name" value="HUPs"/>
    <property type="match status" value="1"/>
</dbReference>
<dbReference type="EMBL" id="JACGCI010000017">
    <property type="protein sequence ID" value="KAF6758891.1"/>
    <property type="molecule type" value="Genomic_DNA"/>
</dbReference>
<dbReference type="OrthoDB" id="3685at2759"/>
<reference evidence="1 2" key="1">
    <citation type="submission" date="2020-07" db="EMBL/GenBank/DDBJ databases">
        <title>Comparative genomics of pyrophilous fungi reveals a link between fire events and developmental genes.</title>
        <authorList>
            <consortium name="DOE Joint Genome Institute"/>
            <person name="Steindorff A.S."/>
            <person name="Carver A."/>
            <person name="Calhoun S."/>
            <person name="Stillman K."/>
            <person name="Liu H."/>
            <person name="Lipzen A."/>
            <person name="Pangilinan J."/>
            <person name="Labutti K."/>
            <person name="Bruns T.D."/>
            <person name="Grigoriev I.V."/>
        </authorList>
    </citation>
    <scope>NUCLEOTIDE SEQUENCE [LARGE SCALE GENOMIC DNA]</scope>
    <source>
        <strain evidence="1 2">CBS 144469</strain>
    </source>
</reference>
<proteinExistence type="predicted"/>
<comment type="caution">
    <text evidence="1">The sequence shown here is derived from an EMBL/GenBank/DDBJ whole genome shotgun (WGS) entry which is preliminary data.</text>
</comment>
<dbReference type="InterPro" id="IPR014729">
    <property type="entry name" value="Rossmann-like_a/b/a_fold"/>
</dbReference>
<accession>A0A8H6I514</accession>
<protein>
    <submittedName>
        <fullName evidence="1">Uncharacterized protein</fullName>
    </submittedName>
</protein>
<evidence type="ECO:0000313" key="2">
    <source>
        <dbReference type="Proteomes" id="UP000521943"/>
    </source>
</evidence>
<dbReference type="Proteomes" id="UP000521943">
    <property type="component" value="Unassembled WGS sequence"/>
</dbReference>
<evidence type="ECO:0000313" key="1">
    <source>
        <dbReference type="EMBL" id="KAF6758891.1"/>
    </source>
</evidence>